<keyword evidence="3" id="KW-0732">Signal</keyword>
<dbReference type="PANTHER" id="PTHR30373">
    <property type="entry name" value="UPF0603 PROTEIN YGCG"/>
    <property type="match status" value="1"/>
</dbReference>
<feature type="chain" id="PRO_5017545365" evidence="3">
    <location>
        <begin position="29"/>
        <end position="304"/>
    </location>
</feature>
<evidence type="ECO:0000256" key="1">
    <source>
        <dbReference type="SAM" id="MobiDB-lite"/>
    </source>
</evidence>
<dbReference type="RefSeq" id="WP_059378424.1">
    <property type="nucleotide sequence ID" value="NZ_DF968066.1"/>
</dbReference>
<dbReference type="Gene3D" id="3.10.310.50">
    <property type="match status" value="1"/>
</dbReference>
<keyword evidence="6" id="KW-1185">Reference proteome</keyword>
<evidence type="ECO:0000259" key="4">
    <source>
        <dbReference type="Pfam" id="PF04536"/>
    </source>
</evidence>
<dbReference type="PANTHER" id="PTHR30373:SF2">
    <property type="entry name" value="UPF0603 PROTEIN YGCG"/>
    <property type="match status" value="1"/>
</dbReference>
<feature type="domain" description="TPM" evidence="4">
    <location>
        <begin position="44"/>
        <end position="157"/>
    </location>
</feature>
<dbReference type="OrthoDB" id="9810918at2"/>
<dbReference type="STRING" id="220714.SAMN05660469_0844"/>
<keyword evidence="2" id="KW-0812">Transmembrane</keyword>
<accession>A0A3F3H5C4</accession>
<dbReference type="EMBL" id="DF968066">
    <property type="protein sequence ID" value="GAP03110.1"/>
    <property type="molecule type" value="Genomic_DNA"/>
</dbReference>
<dbReference type="AlphaFoldDB" id="A0A3F3H5C4"/>
<proteinExistence type="predicted"/>
<dbReference type="InterPro" id="IPR007621">
    <property type="entry name" value="TPM_dom"/>
</dbReference>
<feature type="region of interest" description="Disordered" evidence="1">
    <location>
        <begin position="282"/>
        <end position="304"/>
    </location>
</feature>
<reference evidence="5 6" key="1">
    <citation type="journal article" date="2015" name="BMC Genomics">
        <title>Comparative genomics of Fructobacillus spp. and Leuconostoc spp. reveals niche-specific evolution of Fructobacillus spp.</title>
        <authorList>
            <person name="Endo A."/>
            <person name="Tanizawa Y."/>
            <person name="Tanaka N."/>
            <person name="Maeno S."/>
            <person name="Kumar H."/>
            <person name="Shiwa Y."/>
            <person name="Okada S."/>
            <person name="Yoshikawa H."/>
            <person name="Dicks L."/>
            <person name="Nakagawa J."/>
            <person name="Arita M."/>
        </authorList>
    </citation>
    <scope>NUCLEOTIDE SEQUENCE [LARGE SCALE GENOMIC DNA]</scope>
    <source>
        <strain evidence="5 6">DSM 15468</strain>
    </source>
</reference>
<organism evidence="5 6">
    <name type="scientific">Fructobacillus pseudoficulneus</name>
    <dbReference type="NCBI Taxonomy" id="220714"/>
    <lineage>
        <taxon>Bacteria</taxon>
        <taxon>Bacillati</taxon>
        <taxon>Bacillota</taxon>
        <taxon>Bacilli</taxon>
        <taxon>Lactobacillales</taxon>
        <taxon>Lactobacillaceae</taxon>
        <taxon>Fructobacillus</taxon>
    </lineage>
</organism>
<name>A0A3F3H5C4_9LACO</name>
<feature type="signal peptide" evidence="3">
    <location>
        <begin position="1"/>
        <end position="28"/>
    </location>
</feature>
<evidence type="ECO:0000313" key="6">
    <source>
        <dbReference type="Proteomes" id="UP000061227"/>
    </source>
</evidence>
<gene>
    <name evidence="5" type="ORF">FPFC_041030</name>
</gene>
<evidence type="ECO:0000313" key="5">
    <source>
        <dbReference type="EMBL" id="GAP03110.1"/>
    </source>
</evidence>
<dbReference type="Proteomes" id="UP000061227">
    <property type="component" value="Unassembled WGS sequence"/>
</dbReference>
<keyword evidence="2" id="KW-1133">Transmembrane helix</keyword>
<protein>
    <submittedName>
        <fullName evidence="5">Beta-propeller domain-containing protein</fullName>
    </submittedName>
</protein>
<keyword evidence="2" id="KW-0472">Membrane</keyword>
<dbReference type="Pfam" id="PF04536">
    <property type="entry name" value="TPM_phosphatase"/>
    <property type="match status" value="1"/>
</dbReference>
<feature type="transmembrane region" description="Helical" evidence="2">
    <location>
        <begin position="194"/>
        <end position="213"/>
    </location>
</feature>
<sequence>MALSKTKTGLLFLTALLLMLFGANNLHAAAEDPHQIKPSANFVVTDSAHILSEQTKQTILKQEQTFKQTKEQPQVAVLTVNNTDGQSIRDFTNDLTLRQIWHAGKKGQDNGVIIVFAKNNGQNNVRVVTGTGAESVLPDGKIYQLLQAHKDQLKSSDSTAVDLGIRQLFTEVAATLPTTATTKQASSQNSGSSLLVASILVLVLLTIICFVWLSMRRMNGQASASYQGQRPNVHYRPGRGFSPWNWLLGGWFLSDLFSGPRSYRDDYQNPNQFDSFDGFDGGSDFGGGNDSGGGGDFGGGGSDF</sequence>
<evidence type="ECO:0000256" key="3">
    <source>
        <dbReference type="SAM" id="SignalP"/>
    </source>
</evidence>
<evidence type="ECO:0000256" key="2">
    <source>
        <dbReference type="SAM" id="Phobius"/>
    </source>
</evidence>